<keyword evidence="4 9" id="KW-0547">Nucleotide-binding</keyword>
<evidence type="ECO:0000256" key="1">
    <source>
        <dbReference type="ARBA" id="ARBA00022490"/>
    </source>
</evidence>
<feature type="binding site" evidence="9">
    <location>
        <position position="17"/>
    </location>
    <ligand>
        <name>Mg(2+)</name>
        <dbReference type="ChEBI" id="CHEBI:18420"/>
    </ligand>
</feature>
<dbReference type="EC" id="6.3.3.3" evidence="9"/>
<dbReference type="Proteomes" id="UP000184114">
    <property type="component" value="Unassembled WGS sequence"/>
</dbReference>
<evidence type="ECO:0000256" key="3">
    <source>
        <dbReference type="ARBA" id="ARBA00022723"/>
    </source>
</evidence>
<dbReference type="HAMAP" id="MF_00336">
    <property type="entry name" value="BioD"/>
    <property type="match status" value="1"/>
</dbReference>
<feature type="binding site" evidence="9">
    <location>
        <begin position="13"/>
        <end position="18"/>
    </location>
    <ligand>
        <name>ATP</name>
        <dbReference type="ChEBI" id="CHEBI:30616"/>
    </ligand>
</feature>
<dbReference type="STRING" id="1123404.SAMN02745784_02659"/>
<proteinExistence type="inferred from homology"/>
<comment type="caution">
    <text evidence="9">Lacks conserved residue(s) required for the propagation of feature annotation.</text>
</comment>
<comment type="subcellular location">
    <subcellularLocation>
        <location evidence="9">Cytoplasm</location>
    </subcellularLocation>
</comment>
<dbReference type="CDD" id="cd03109">
    <property type="entry name" value="DTBS"/>
    <property type="match status" value="1"/>
</dbReference>
<feature type="binding site" evidence="9">
    <location>
        <position position="42"/>
    </location>
    <ligand>
        <name>substrate</name>
    </ligand>
</feature>
<gene>
    <name evidence="9" type="primary">bioD</name>
    <name evidence="10" type="ORF">SAMN02745784_02659</name>
</gene>
<evidence type="ECO:0000256" key="2">
    <source>
        <dbReference type="ARBA" id="ARBA00022598"/>
    </source>
</evidence>
<feature type="active site" evidence="9">
    <location>
        <position position="38"/>
    </location>
</feature>
<organism evidence="10 11">
    <name type="scientific">Tissierella praeacuta DSM 18095</name>
    <dbReference type="NCBI Taxonomy" id="1123404"/>
    <lineage>
        <taxon>Bacteria</taxon>
        <taxon>Bacillati</taxon>
        <taxon>Bacillota</taxon>
        <taxon>Tissierellia</taxon>
        <taxon>Tissierellales</taxon>
        <taxon>Tissierellaceae</taxon>
        <taxon>Tissierella</taxon>
    </lineage>
</organism>
<evidence type="ECO:0000256" key="6">
    <source>
        <dbReference type="ARBA" id="ARBA00022840"/>
    </source>
</evidence>
<dbReference type="InterPro" id="IPR027417">
    <property type="entry name" value="P-loop_NTPase"/>
</dbReference>
<dbReference type="InterPro" id="IPR004472">
    <property type="entry name" value="DTB_synth_BioD"/>
</dbReference>
<keyword evidence="3 9" id="KW-0479">Metal-binding</keyword>
<feature type="binding site" evidence="9">
    <location>
        <begin position="180"/>
        <end position="181"/>
    </location>
    <ligand>
        <name>ATP</name>
        <dbReference type="ChEBI" id="CHEBI:30616"/>
    </ligand>
</feature>
<keyword evidence="11" id="KW-1185">Reference proteome</keyword>
<comment type="function">
    <text evidence="9">Catalyzes a mechanistically unusual reaction, the ATP-dependent insertion of CO2 between the N7 and N8 nitrogen atoms of 7,8-diaminopelargonic acid (DAPA, also called 7,8-diammoniononanoate) to form a ureido ring.</text>
</comment>
<evidence type="ECO:0000313" key="11">
    <source>
        <dbReference type="Proteomes" id="UP000184114"/>
    </source>
</evidence>
<comment type="catalytic activity">
    <reaction evidence="8">
        <text>(7R,8S)-8-amino-7-(carboxyamino)nonanoate + ATP = (4R,5S)-dethiobiotin + ADP + phosphate + H(+)</text>
        <dbReference type="Rhea" id="RHEA:63684"/>
        <dbReference type="ChEBI" id="CHEBI:15378"/>
        <dbReference type="ChEBI" id="CHEBI:30616"/>
        <dbReference type="ChEBI" id="CHEBI:43474"/>
        <dbReference type="ChEBI" id="CHEBI:149470"/>
        <dbReference type="ChEBI" id="CHEBI:149473"/>
        <dbReference type="ChEBI" id="CHEBI:456216"/>
    </reaction>
</comment>
<dbReference type="Pfam" id="PF13500">
    <property type="entry name" value="AAA_26"/>
    <property type="match status" value="1"/>
</dbReference>
<dbReference type="GO" id="GO:0004141">
    <property type="term" value="F:dethiobiotin synthase activity"/>
    <property type="evidence" value="ECO:0007669"/>
    <property type="project" value="UniProtKB-UniRule"/>
</dbReference>
<comment type="subunit">
    <text evidence="9">Homodimer.</text>
</comment>
<dbReference type="RefSeq" id="WP_072977128.1">
    <property type="nucleotide sequence ID" value="NZ_FQTY01000017.1"/>
</dbReference>
<keyword evidence="7 9" id="KW-0460">Magnesium</keyword>
<evidence type="ECO:0000256" key="5">
    <source>
        <dbReference type="ARBA" id="ARBA00022756"/>
    </source>
</evidence>
<dbReference type="SUPFAM" id="SSF52540">
    <property type="entry name" value="P-loop containing nucleoside triphosphate hydrolases"/>
    <property type="match status" value="1"/>
</dbReference>
<feature type="binding site" evidence="9">
    <location>
        <begin position="116"/>
        <end position="119"/>
    </location>
    <ligand>
        <name>ATP</name>
        <dbReference type="ChEBI" id="CHEBI:30616"/>
    </ligand>
</feature>
<dbReference type="GO" id="GO:0005524">
    <property type="term" value="F:ATP binding"/>
    <property type="evidence" value="ECO:0007669"/>
    <property type="project" value="UniProtKB-UniRule"/>
</dbReference>
<evidence type="ECO:0000256" key="4">
    <source>
        <dbReference type="ARBA" id="ARBA00022741"/>
    </source>
</evidence>
<dbReference type="GeneID" id="90995310"/>
<keyword evidence="1 9" id="KW-0963">Cytoplasm</keyword>
<evidence type="ECO:0000256" key="9">
    <source>
        <dbReference type="HAMAP-Rule" id="MF_00336"/>
    </source>
</evidence>
<reference evidence="11" key="1">
    <citation type="submission" date="2016-11" db="EMBL/GenBank/DDBJ databases">
        <authorList>
            <person name="Varghese N."/>
            <person name="Submissions S."/>
        </authorList>
    </citation>
    <scope>NUCLEOTIDE SEQUENCE [LARGE SCALE GENOMIC DNA]</scope>
    <source>
        <strain evidence="11">DSM 18095</strain>
    </source>
</reference>
<comment type="pathway">
    <text evidence="9">Cofactor biosynthesis; biotin biosynthesis; biotin from 7,8-diaminononanoate: step 1/2.</text>
</comment>
<dbReference type="UniPathway" id="UPA00078">
    <property type="reaction ID" value="UER00161"/>
</dbReference>
<dbReference type="Gene3D" id="3.40.50.300">
    <property type="entry name" value="P-loop containing nucleotide triphosphate hydrolases"/>
    <property type="match status" value="1"/>
</dbReference>
<dbReference type="PIRSF" id="PIRSF006755">
    <property type="entry name" value="DTB_synth"/>
    <property type="match status" value="1"/>
</dbReference>
<name>A0A1M4YJ74_9FIRM</name>
<evidence type="ECO:0000256" key="7">
    <source>
        <dbReference type="ARBA" id="ARBA00022842"/>
    </source>
</evidence>
<dbReference type="GO" id="GO:0009102">
    <property type="term" value="P:biotin biosynthetic process"/>
    <property type="evidence" value="ECO:0007669"/>
    <property type="project" value="UniProtKB-UniRule"/>
</dbReference>
<dbReference type="PANTHER" id="PTHR43210">
    <property type="entry name" value="DETHIOBIOTIN SYNTHETASE"/>
    <property type="match status" value="1"/>
</dbReference>
<evidence type="ECO:0000313" key="10">
    <source>
        <dbReference type="EMBL" id="SHF05456.1"/>
    </source>
</evidence>
<dbReference type="PANTHER" id="PTHR43210:SF2">
    <property type="entry name" value="ATP-DEPENDENT DETHIOBIOTIN SYNTHETASE BIOD 2"/>
    <property type="match status" value="1"/>
</dbReference>
<feature type="binding site" evidence="9">
    <location>
        <position position="55"/>
    </location>
    <ligand>
        <name>ATP</name>
        <dbReference type="ChEBI" id="CHEBI:30616"/>
    </ligand>
</feature>
<dbReference type="GO" id="GO:0005829">
    <property type="term" value="C:cytosol"/>
    <property type="evidence" value="ECO:0007669"/>
    <property type="project" value="TreeGrafter"/>
</dbReference>
<accession>A0A1M4YJ74</accession>
<evidence type="ECO:0000256" key="8">
    <source>
        <dbReference type="ARBA" id="ARBA00047386"/>
    </source>
</evidence>
<keyword evidence="5 9" id="KW-0093">Biotin biosynthesis</keyword>
<dbReference type="GO" id="GO:0000287">
    <property type="term" value="F:magnesium ion binding"/>
    <property type="evidence" value="ECO:0007669"/>
    <property type="project" value="UniProtKB-UniRule"/>
</dbReference>
<comment type="catalytic activity">
    <reaction evidence="9">
        <text>(7R,8S)-7,8-diammoniononanoate + CO2 + ATP = (4R,5S)-dethiobiotin + ADP + phosphate + 3 H(+)</text>
        <dbReference type="Rhea" id="RHEA:15805"/>
        <dbReference type="ChEBI" id="CHEBI:15378"/>
        <dbReference type="ChEBI" id="CHEBI:16526"/>
        <dbReference type="ChEBI" id="CHEBI:30616"/>
        <dbReference type="ChEBI" id="CHEBI:43474"/>
        <dbReference type="ChEBI" id="CHEBI:149469"/>
        <dbReference type="ChEBI" id="CHEBI:149473"/>
        <dbReference type="ChEBI" id="CHEBI:456216"/>
        <dbReference type="EC" id="6.3.3.3"/>
    </reaction>
</comment>
<dbReference type="NCBIfam" id="TIGR00347">
    <property type="entry name" value="bioD"/>
    <property type="match status" value="1"/>
</dbReference>
<dbReference type="AlphaFoldDB" id="A0A1M4YJ74"/>
<keyword evidence="2 9" id="KW-0436">Ligase</keyword>
<protein>
    <recommendedName>
        <fullName evidence="9">ATP-dependent dethiobiotin synthetase BioD</fullName>
        <ecNumber evidence="9">6.3.3.3</ecNumber>
    </recommendedName>
    <alternativeName>
        <fullName evidence="9">DTB synthetase</fullName>
        <shortName evidence="9">DTBS</shortName>
    </alternativeName>
    <alternativeName>
        <fullName evidence="9">Dethiobiotin synthase</fullName>
    </alternativeName>
</protein>
<comment type="similarity">
    <text evidence="9">Belongs to the dethiobiotin synthetase family.</text>
</comment>
<feature type="binding site" evidence="9">
    <location>
        <position position="116"/>
    </location>
    <ligand>
        <name>Mg(2+)</name>
        <dbReference type="ChEBI" id="CHEBI:18420"/>
    </ligand>
</feature>
<comment type="cofactor">
    <cofactor evidence="9">
        <name>Mg(2+)</name>
        <dbReference type="ChEBI" id="CHEBI:18420"/>
    </cofactor>
</comment>
<keyword evidence="6 9" id="KW-0067">ATP-binding</keyword>
<sequence length="230" mass="25542">MSRGIFVTATGTDIGKTYVTALIVKKLREAGYNAGYYKSVLSGAEMTKNELYIGDAYYVKTIANLNCDCVDMVSYVYETSVSPHLAAKLEGNPVILKKIVTDYKKQCSRYDYITVEGSGGIICPIRYDSEHQIFLEDIIKELKLSVLIVAEAGLGTINSTVLTVRYLENNNIQIKGIILNRYHGDIMEDDNIKMIEEITHIPVIALIRDGDSNIDIDVHMLAGLYGKDGN</sequence>
<feature type="binding site" evidence="9">
    <location>
        <position position="55"/>
    </location>
    <ligand>
        <name>Mg(2+)</name>
        <dbReference type="ChEBI" id="CHEBI:18420"/>
    </ligand>
</feature>
<dbReference type="EMBL" id="FQTY01000017">
    <property type="protein sequence ID" value="SHF05456.1"/>
    <property type="molecule type" value="Genomic_DNA"/>
</dbReference>